<sequence>MADKNAGAFPGEFPSLPKQERALQKRKALLESGRRLFIEKGYEMTTAKEIAAAADVATGTFYRYFSDKRQLLMALLQDKIDLLMIPEPDWLNGDPVLLLARLLDEHYKRLESVGIHRVLPELLHKDSELAAILQEARRNIHMQIVQGLEQARQKGMTWKDIDLDTAAWSALILAENGPHKVEQSSSPLNTLEAARIICRMIFPPEAISRNGKIEAEKME</sequence>
<accession>A0A5D4RKC5</accession>
<evidence type="ECO:0000313" key="5">
    <source>
        <dbReference type="Proteomes" id="UP000322139"/>
    </source>
</evidence>
<dbReference type="Proteomes" id="UP000322139">
    <property type="component" value="Unassembled WGS sequence"/>
</dbReference>
<dbReference type="AlphaFoldDB" id="A0A5D4RKC5"/>
<dbReference type="Pfam" id="PF00440">
    <property type="entry name" value="TetR_N"/>
    <property type="match status" value="1"/>
</dbReference>
<name>A0A5D4RKC5_9BACI</name>
<dbReference type="InterPro" id="IPR001647">
    <property type="entry name" value="HTH_TetR"/>
</dbReference>
<feature type="DNA-binding region" description="H-T-H motif" evidence="2">
    <location>
        <begin position="46"/>
        <end position="65"/>
    </location>
</feature>
<evidence type="ECO:0000256" key="1">
    <source>
        <dbReference type="ARBA" id="ARBA00023125"/>
    </source>
</evidence>
<dbReference type="SUPFAM" id="SSF46689">
    <property type="entry name" value="Homeodomain-like"/>
    <property type="match status" value="1"/>
</dbReference>
<keyword evidence="1 2" id="KW-0238">DNA-binding</keyword>
<dbReference type="PROSITE" id="PS50977">
    <property type="entry name" value="HTH_TETR_2"/>
    <property type="match status" value="1"/>
</dbReference>
<dbReference type="SUPFAM" id="SSF48498">
    <property type="entry name" value="Tetracyclin repressor-like, C-terminal domain"/>
    <property type="match status" value="1"/>
</dbReference>
<comment type="caution">
    <text evidence="4">The sequence shown here is derived from an EMBL/GenBank/DDBJ whole genome shotgun (WGS) entry which is preliminary data.</text>
</comment>
<dbReference type="PANTHER" id="PTHR30055:SF226">
    <property type="entry name" value="HTH-TYPE TRANSCRIPTIONAL REGULATOR PKSA"/>
    <property type="match status" value="1"/>
</dbReference>
<dbReference type="InterPro" id="IPR050109">
    <property type="entry name" value="HTH-type_TetR-like_transc_reg"/>
</dbReference>
<dbReference type="PRINTS" id="PR00455">
    <property type="entry name" value="HTHTETR"/>
</dbReference>
<dbReference type="InterPro" id="IPR009057">
    <property type="entry name" value="Homeodomain-like_sf"/>
</dbReference>
<organism evidence="4 5">
    <name type="scientific">Bacillus infantis</name>
    <dbReference type="NCBI Taxonomy" id="324767"/>
    <lineage>
        <taxon>Bacteria</taxon>
        <taxon>Bacillati</taxon>
        <taxon>Bacillota</taxon>
        <taxon>Bacilli</taxon>
        <taxon>Bacillales</taxon>
        <taxon>Bacillaceae</taxon>
        <taxon>Bacillus</taxon>
    </lineage>
</organism>
<dbReference type="PANTHER" id="PTHR30055">
    <property type="entry name" value="HTH-TYPE TRANSCRIPTIONAL REGULATOR RUTR"/>
    <property type="match status" value="1"/>
</dbReference>
<dbReference type="EMBL" id="VTER01000001">
    <property type="protein sequence ID" value="TYS51905.1"/>
    <property type="molecule type" value="Genomic_DNA"/>
</dbReference>
<dbReference type="RefSeq" id="WP_148972897.1">
    <property type="nucleotide sequence ID" value="NZ_JBNIKT010000010.1"/>
</dbReference>
<dbReference type="GO" id="GO:0003700">
    <property type="term" value="F:DNA-binding transcription factor activity"/>
    <property type="evidence" value="ECO:0007669"/>
    <property type="project" value="TreeGrafter"/>
</dbReference>
<protein>
    <submittedName>
        <fullName evidence="4">TetR/AcrR family transcriptional regulator</fullName>
    </submittedName>
</protein>
<proteinExistence type="predicted"/>
<dbReference type="InterPro" id="IPR036271">
    <property type="entry name" value="Tet_transcr_reg_TetR-rel_C_sf"/>
</dbReference>
<feature type="domain" description="HTH tetR-type" evidence="3">
    <location>
        <begin position="23"/>
        <end position="83"/>
    </location>
</feature>
<dbReference type="PROSITE" id="PS01081">
    <property type="entry name" value="HTH_TETR_1"/>
    <property type="match status" value="1"/>
</dbReference>
<dbReference type="InterPro" id="IPR023772">
    <property type="entry name" value="DNA-bd_HTH_TetR-type_CS"/>
</dbReference>
<evidence type="ECO:0000259" key="3">
    <source>
        <dbReference type="PROSITE" id="PS50977"/>
    </source>
</evidence>
<evidence type="ECO:0000313" key="4">
    <source>
        <dbReference type="EMBL" id="TYS51905.1"/>
    </source>
</evidence>
<dbReference type="Gene3D" id="1.10.357.10">
    <property type="entry name" value="Tetracycline Repressor, domain 2"/>
    <property type="match status" value="1"/>
</dbReference>
<reference evidence="4 5" key="1">
    <citation type="submission" date="2019-08" db="EMBL/GenBank/DDBJ databases">
        <title>Bacillus genomes from the desert of Cuatro Cienegas, Coahuila.</title>
        <authorList>
            <person name="Olmedo-Alvarez G."/>
        </authorList>
    </citation>
    <scope>NUCLEOTIDE SEQUENCE [LARGE SCALE GENOMIC DNA]</scope>
    <source>
        <strain evidence="4 5">CH446_14T</strain>
    </source>
</reference>
<gene>
    <name evidence="4" type="ORF">FZD51_00170</name>
</gene>
<evidence type="ECO:0000256" key="2">
    <source>
        <dbReference type="PROSITE-ProRule" id="PRU00335"/>
    </source>
</evidence>
<dbReference type="GO" id="GO:0000976">
    <property type="term" value="F:transcription cis-regulatory region binding"/>
    <property type="evidence" value="ECO:0007669"/>
    <property type="project" value="TreeGrafter"/>
</dbReference>